<evidence type="ECO:0000259" key="3">
    <source>
        <dbReference type="PROSITE" id="PS51228"/>
    </source>
</evidence>
<dbReference type="OrthoDB" id="346910at2759"/>
<dbReference type="Gene3D" id="1.20.80.10">
    <property type="match status" value="1"/>
</dbReference>
<dbReference type="STRING" id="1448308.A0A2T2NV28"/>
<dbReference type="PANTHER" id="PTHR23310:SF62">
    <property type="entry name" value="ACYL-COA BINDING PROTEIN 1, ISOFORM A"/>
    <property type="match status" value="1"/>
</dbReference>
<feature type="domain" description="ACB" evidence="3">
    <location>
        <begin position="2"/>
        <end position="89"/>
    </location>
</feature>
<accession>A0A2T2NV28</accession>
<evidence type="ECO:0000256" key="1">
    <source>
        <dbReference type="ARBA" id="ARBA00005567"/>
    </source>
</evidence>
<keyword evidence="2" id="KW-0446">Lipid-binding</keyword>
<keyword evidence="5" id="KW-1185">Reference proteome</keyword>
<dbReference type="Proteomes" id="UP000240883">
    <property type="component" value="Unassembled WGS sequence"/>
</dbReference>
<dbReference type="AlphaFoldDB" id="A0A2T2NV28"/>
<dbReference type="PANTHER" id="PTHR23310">
    <property type="entry name" value="ACYL-COA-BINDING PROTEIN, ACBP"/>
    <property type="match status" value="1"/>
</dbReference>
<organism evidence="4 5">
    <name type="scientific">Corynespora cassiicola Philippines</name>
    <dbReference type="NCBI Taxonomy" id="1448308"/>
    <lineage>
        <taxon>Eukaryota</taxon>
        <taxon>Fungi</taxon>
        <taxon>Dikarya</taxon>
        <taxon>Ascomycota</taxon>
        <taxon>Pezizomycotina</taxon>
        <taxon>Dothideomycetes</taxon>
        <taxon>Pleosporomycetidae</taxon>
        <taxon>Pleosporales</taxon>
        <taxon>Corynesporascaceae</taxon>
        <taxon>Corynespora</taxon>
    </lineage>
</organism>
<dbReference type="InterPro" id="IPR000582">
    <property type="entry name" value="Acyl-CoA-binding_protein"/>
</dbReference>
<dbReference type="GO" id="GO:0006631">
    <property type="term" value="P:fatty acid metabolic process"/>
    <property type="evidence" value="ECO:0007669"/>
    <property type="project" value="TreeGrafter"/>
</dbReference>
<proteinExistence type="inferred from homology"/>
<dbReference type="PROSITE" id="PS51228">
    <property type="entry name" value="ACB_2"/>
    <property type="match status" value="1"/>
</dbReference>
<dbReference type="InterPro" id="IPR035984">
    <property type="entry name" value="Acyl-CoA-binding_sf"/>
</dbReference>
<dbReference type="GO" id="GO:0000062">
    <property type="term" value="F:fatty-acyl-CoA binding"/>
    <property type="evidence" value="ECO:0007669"/>
    <property type="project" value="InterPro"/>
</dbReference>
<dbReference type="EMBL" id="KZ678133">
    <property type="protein sequence ID" value="PSN69292.1"/>
    <property type="molecule type" value="Genomic_DNA"/>
</dbReference>
<reference evidence="4 5" key="1">
    <citation type="journal article" date="2018" name="Front. Microbiol.">
        <title>Genome-Wide Analysis of Corynespora cassiicola Leaf Fall Disease Putative Effectors.</title>
        <authorList>
            <person name="Lopez D."/>
            <person name="Ribeiro S."/>
            <person name="Label P."/>
            <person name="Fumanal B."/>
            <person name="Venisse J.S."/>
            <person name="Kohler A."/>
            <person name="de Oliveira R.R."/>
            <person name="Labutti K."/>
            <person name="Lipzen A."/>
            <person name="Lail K."/>
            <person name="Bauer D."/>
            <person name="Ohm R.A."/>
            <person name="Barry K.W."/>
            <person name="Spatafora J."/>
            <person name="Grigoriev I.V."/>
            <person name="Martin F.M."/>
            <person name="Pujade-Renaud V."/>
        </authorList>
    </citation>
    <scope>NUCLEOTIDE SEQUENCE [LARGE SCALE GENOMIC DNA]</scope>
    <source>
        <strain evidence="4 5">Philippines</strain>
    </source>
</reference>
<comment type="similarity">
    <text evidence="1">Belongs to the ACBP family.</text>
</comment>
<dbReference type="SUPFAM" id="SSF47027">
    <property type="entry name" value="Acyl-CoA binding protein"/>
    <property type="match status" value="1"/>
</dbReference>
<evidence type="ECO:0000313" key="4">
    <source>
        <dbReference type="EMBL" id="PSN69292.1"/>
    </source>
</evidence>
<name>A0A2T2NV28_CORCC</name>
<dbReference type="InterPro" id="IPR014352">
    <property type="entry name" value="FERM/acyl-CoA-bd_prot_sf"/>
</dbReference>
<gene>
    <name evidence="4" type="ORF">BS50DRAFT_572452</name>
</gene>
<evidence type="ECO:0000313" key="5">
    <source>
        <dbReference type="Proteomes" id="UP000240883"/>
    </source>
</evidence>
<evidence type="ECO:0000256" key="2">
    <source>
        <dbReference type="ARBA" id="ARBA00023121"/>
    </source>
</evidence>
<dbReference type="Pfam" id="PF00887">
    <property type="entry name" value="ACBP"/>
    <property type="match status" value="1"/>
</dbReference>
<sequence length="89" mass="9965">MVSAKFTESYEKVKTLSTKPSDAELLKLYAYAKVAQKEDIDASPKPGMFDLKGKAKRNEWQKVVDEGITPEQAEEKYIALVDELVAKNA</sequence>
<dbReference type="PRINTS" id="PR00689">
    <property type="entry name" value="ACOABINDINGP"/>
</dbReference>
<protein>
    <submittedName>
        <fullName evidence="4">Acyl-CoA binding protein</fullName>
    </submittedName>
</protein>